<evidence type="ECO:0000256" key="1">
    <source>
        <dbReference type="SAM" id="SignalP"/>
    </source>
</evidence>
<protein>
    <recommendedName>
        <fullName evidence="8">Secreted protein</fullName>
    </recommendedName>
</protein>
<accession>A0A6A3GKU4</accession>
<feature type="chain" id="PRO_5036163938" description="Secreted protein" evidence="1">
    <location>
        <begin position="21"/>
        <end position="80"/>
    </location>
</feature>
<comment type="caution">
    <text evidence="2">The sequence shown here is derived from an EMBL/GenBank/DDBJ whole genome shotgun (WGS) entry which is preliminary data.</text>
</comment>
<name>A0A6A3GKU4_9STRA</name>
<dbReference type="EMBL" id="QXFV01008310">
    <property type="protein sequence ID" value="KAE8956916.1"/>
    <property type="molecule type" value="Genomic_DNA"/>
</dbReference>
<dbReference type="AlphaFoldDB" id="A0A6A3GKU4"/>
<organism evidence="2 5">
    <name type="scientific">Phytophthora rubi</name>
    <dbReference type="NCBI Taxonomy" id="129364"/>
    <lineage>
        <taxon>Eukaryota</taxon>
        <taxon>Sar</taxon>
        <taxon>Stramenopiles</taxon>
        <taxon>Oomycota</taxon>
        <taxon>Peronosporomycetes</taxon>
        <taxon>Peronosporales</taxon>
        <taxon>Peronosporaceae</taxon>
        <taxon>Phytophthora</taxon>
    </lineage>
</organism>
<reference evidence="5 7" key="1">
    <citation type="submission" date="2018-09" db="EMBL/GenBank/DDBJ databases">
        <title>Genomic investigation of the strawberry pathogen Phytophthora fragariae indicates pathogenicity is determined by transcriptional variation in three key races.</title>
        <authorList>
            <person name="Adams T.M."/>
            <person name="Armitage A.D."/>
            <person name="Sobczyk M.K."/>
            <person name="Bates H.J."/>
            <person name="Dunwell J.M."/>
            <person name="Nellist C.F."/>
            <person name="Harrison R.J."/>
        </authorList>
    </citation>
    <scope>NUCLEOTIDE SEQUENCE [LARGE SCALE GENOMIC DNA]</scope>
    <source>
        <strain evidence="2 5">SCRP249</strain>
        <strain evidence="3 7">SCRP324</strain>
        <strain evidence="4 6">SCRP333</strain>
    </source>
</reference>
<keyword evidence="6" id="KW-1185">Reference proteome</keyword>
<feature type="signal peptide" evidence="1">
    <location>
        <begin position="1"/>
        <end position="20"/>
    </location>
</feature>
<sequence>MTSPSGILGCLCLIFDTAVCCLCRKPEYPFTCAPLHCTPLRSARFVRILAIQYDRDPILPRIAPCGRLAAGCQVGRGHPT</sequence>
<proteinExistence type="predicted"/>
<evidence type="ECO:0000313" key="4">
    <source>
        <dbReference type="EMBL" id="KAE9279110.1"/>
    </source>
</evidence>
<evidence type="ECO:0008006" key="8">
    <source>
        <dbReference type="Google" id="ProtNLM"/>
    </source>
</evidence>
<dbReference type="Proteomes" id="UP000429607">
    <property type="component" value="Unassembled WGS sequence"/>
</dbReference>
<evidence type="ECO:0000313" key="6">
    <source>
        <dbReference type="Proteomes" id="UP000434957"/>
    </source>
</evidence>
<dbReference type="Proteomes" id="UP000434957">
    <property type="component" value="Unassembled WGS sequence"/>
</dbReference>
<evidence type="ECO:0000313" key="5">
    <source>
        <dbReference type="Proteomes" id="UP000429607"/>
    </source>
</evidence>
<evidence type="ECO:0000313" key="2">
    <source>
        <dbReference type="EMBL" id="KAE8956916.1"/>
    </source>
</evidence>
<keyword evidence="1" id="KW-0732">Signal</keyword>
<gene>
    <name evidence="2" type="ORF">PR001_g31564</name>
    <name evidence="3" type="ORF">PR002_g29446</name>
    <name evidence="4" type="ORF">PR003_g28321</name>
</gene>
<evidence type="ECO:0000313" key="7">
    <source>
        <dbReference type="Proteomes" id="UP000435112"/>
    </source>
</evidence>
<dbReference type="EMBL" id="QXFT01004259">
    <property type="protein sequence ID" value="KAE9279110.1"/>
    <property type="molecule type" value="Genomic_DNA"/>
</dbReference>
<dbReference type="EMBL" id="QXFU01005826">
    <property type="protein sequence ID" value="KAE8962941.1"/>
    <property type="molecule type" value="Genomic_DNA"/>
</dbReference>
<evidence type="ECO:0000313" key="3">
    <source>
        <dbReference type="EMBL" id="KAE8962941.1"/>
    </source>
</evidence>
<dbReference type="Proteomes" id="UP000435112">
    <property type="component" value="Unassembled WGS sequence"/>
</dbReference>